<protein>
    <submittedName>
        <fullName evidence="1">Uncharacterized protein</fullName>
    </submittedName>
</protein>
<dbReference type="Proteomes" id="UP000054843">
    <property type="component" value="Unassembled WGS sequence"/>
</dbReference>
<evidence type="ECO:0000313" key="2">
    <source>
        <dbReference type="Proteomes" id="UP000054843"/>
    </source>
</evidence>
<dbReference type="EMBL" id="JYDO01000069">
    <property type="protein sequence ID" value="KRZ73004.1"/>
    <property type="molecule type" value="Genomic_DNA"/>
</dbReference>
<name>A0A0V1MN18_9BILA</name>
<comment type="caution">
    <text evidence="1">The sequence shown here is derived from an EMBL/GenBank/DDBJ whole genome shotgun (WGS) entry which is preliminary data.</text>
</comment>
<dbReference type="AlphaFoldDB" id="A0A0V1MN18"/>
<evidence type="ECO:0000313" key="1">
    <source>
        <dbReference type="EMBL" id="KRZ73004.1"/>
    </source>
</evidence>
<gene>
    <name evidence="1" type="ORF">T10_2759</name>
</gene>
<reference evidence="1 2" key="1">
    <citation type="submission" date="2015-01" db="EMBL/GenBank/DDBJ databases">
        <title>Evolution of Trichinella species and genotypes.</title>
        <authorList>
            <person name="Korhonen P.K."/>
            <person name="Edoardo P."/>
            <person name="Giuseppe L.R."/>
            <person name="Gasser R.B."/>
        </authorList>
    </citation>
    <scope>NUCLEOTIDE SEQUENCE [LARGE SCALE GENOMIC DNA]</scope>
    <source>
        <strain evidence="1">ISS1980</strain>
    </source>
</reference>
<proteinExistence type="predicted"/>
<sequence>MREKPQDSTMLQRMKISHGVMCRIWEKLPTTGERLLKVVPHWYIPEILRSALNGEDTGFDVGPTGTTTHSSETAWSYSAQKLIRQMLPGNATVDDLR</sequence>
<organism evidence="1 2">
    <name type="scientific">Trichinella papuae</name>
    <dbReference type="NCBI Taxonomy" id="268474"/>
    <lineage>
        <taxon>Eukaryota</taxon>
        <taxon>Metazoa</taxon>
        <taxon>Ecdysozoa</taxon>
        <taxon>Nematoda</taxon>
        <taxon>Enoplea</taxon>
        <taxon>Dorylaimia</taxon>
        <taxon>Trichinellida</taxon>
        <taxon>Trichinellidae</taxon>
        <taxon>Trichinella</taxon>
    </lineage>
</organism>
<accession>A0A0V1MN18</accession>
<keyword evidence="2" id="KW-1185">Reference proteome</keyword>